<name>A0A445EV36_ARAHY</name>
<evidence type="ECO:0000313" key="3">
    <source>
        <dbReference type="EMBL" id="RYR79202.1"/>
    </source>
</evidence>
<reference evidence="3 4" key="1">
    <citation type="submission" date="2019-01" db="EMBL/GenBank/DDBJ databases">
        <title>Sequencing of cultivated peanut Arachis hypogaea provides insights into genome evolution and oil improvement.</title>
        <authorList>
            <person name="Chen X."/>
        </authorList>
    </citation>
    <scope>NUCLEOTIDE SEQUENCE [LARGE SCALE GENOMIC DNA]</scope>
    <source>
        <strain evidence="4">cv. Fuhuasheng</strain>
        <tissue evidence="3">Leaves</tissue>
    </source>
</reference>
<sequence length="283" mass="32221">MVWKVVFWLFMEKNCVLRLGGRPWCKSNTQRTWYLLHVGGVEMTWQHVVGRTKNHAGGVMTSARRGRDDVAKDDWLPRAVRGGRVDVAHRDWLARYYVGGVISQHAEGVLTRGKLVMEGTANLVVYRDGEIIRNTHESEVCVPESVFICGSMHHDVNGASEWSLSKHGDKYVNESEQNSFDTMPITDEVSMQNMFQIHRQTQMRQPQIELYVEFETVEVERTQNDLEVVDDRAALYEEINSDSEEDFEATYEAGDEDEDGDVGVETAAENVVVHPSISQPMNV</sequence>
<protein>
    <submittedName>
        <fullName evidence="3">Uncharacterized protein</fullName>
    </submittedName>
</protein>
<feature type="signal peptide" evidence="2">
    <location>
        <begin position="1"/>
        <end position="18"/>
    </location>
</feature>
<keyword evidence="2" id="KW-0732">Signal</keyword>
<accession>A0A445EV36</accession>
<evidence type="ECO:0000313" key="4">
    <source>
        <dbReference type="Proteomes" id="UP000289738"/>
    </source>
</evidence>
<feature type="chain" id="PRO_5019552144" evidence="2">
    <location>
        <begin position="19"/>
        <end position="283"/>
    </location>
</feature>
<proteinExistence type="predicted"/>
<comment type="caution">
    <text evidence="3">The sequence shown here is derived from an EMBL/GenBank/DDBJ whole genome shotgun (WGS) entry which is preliminary data.</text>
</comment>
<gene>
    <name evidence="3" type="ORF">Ahy_A01g004039</name>
</gene>
<evidence type="ECO:0000256" key="1">
    <source>
        <dbReference type="SAM" id="MobiDB-lite"/>
    </source>
</evidence>
<dbReference type="Proteomes" id="UP000289738">
    <property type="component" value="Chromosome A01"/>
</dbReference>
<keyword evidence="4" id="KW-1185">Reference proteome</keyword>
<feature type="region of interest" description="Disordered" evidence="1">
    <location>
        <begin position="242"/>
        <end position="261"/>
    </location>
</feature>
<organism evidence="3 4">
    <name type="scientific">Arachis hypogaea</name>
    <name type="common">Peanut</name>
    <dbReference type="NCBI Taxonomy" id="3818"/>
    <lineage>
        <taxon>Eukaryota</taxon>
        <taxon>Viridiplantae</taxon>
        <taxon>Streptophyta</taxon>
        <taxon>Embryophyta</taxon>
        <taxon>Tracheophyta</taxon>
        <taxon>Spermatophyta</taxon>
        <taxon>Magnoliopsida</taxon>
        <taxon>eudicotyledons</taxon>
        <taxon>Gunneridae</taxon>
        <taxon>Pentapetalae</taxon>
        <taxon>rosids</taxon>
        <taxon>fabids</taxon>
        <taxon>Fabales</taxon>
        <taxon>Fabaceae</taxon>
        <taxon>Papilionoideae</taxon>
        <taxon>50 kb inversion clade</taxon>
        <taxon>dalbergioids sensu lato</taxon>
        <taxon>Dalbergieae</taxon>
        <taxon>Pterocarpus clade</taxon>
        <taxon>Arachis</taxon>
    </lineage>
</organism>
<dbReference type="EMBL" id="SDMP01000001">
    <property type="protein sequence ID" value="RYR79202.1"/>
    <property type="molecule type" value="Genomic_DNA"/>
</dbReference>
<dbReference type="AlphaFoldDB" id="A0A445EV36"/>
<evidence type="ECO:0000256" key="2">
    <source>
        <dbReference type="SAM" id="SignalP"/>
    </source>
</evidence>